<accession>A0ABM7FDV2</accession>
<protein>
    <submittedName>
        <fullName evidence="1">Uncharacterized protein</fullName>
    </submittedName>
</protein>
<dbReference type="Proteomes" id="UP001321542">
    <property type="component" value="Chromosome"/>
</dbReference>
<sequence>MRPTSQSSERGLGARDLSFGALIRSRWGSVSVIADARANLRRYYAFTDQVGRLGDMLFEQ</sequence>
<gene>
    <name evidence="1" type="ORF">SGFS_055630</name>
</gene>
<reference evidence="1 2" key="1">
    <citation type="journal article" date="2010" name="ChemBioChem">
        <title>Cloning and characterization of the biosynthetic gene cluster of 16-membered macrolide antibiotic FD-891: involvement of a dual functional cytochrome P450 monooxygenase catalyzing epoxidation and hydroxylation.</title>
        <authorList>
            <person name="Kudo F."/>
            <person name="Motegi A."/>
            <person name="Mizoue K."/>
            <person name="Eguchi T."/>
        </authorList>
    </citation>
    <scope>NUCLEOTIDE SEQUENCE [LARGE SCALE GENOMIC DNA]</scope>
    <source>
        <strain evidence="1 2">A-8890</strain>
    </source>
</reference>
<evidence type="ECO:0000313" key="2">
    <source>
        <dbReference type="Proteomes" id="UP001321542"/>
    </source>
</evidence>
<dbReference type="EMBL" id="AP018448">
    <property type="protein sequence ID" value="BBC34269.1"/>
    <property type="molecule type" value="Genomic_DNA"/>
</dbReference>
<proteinExistence type="predicted"/>
<name>A0ABM7FDV2_9ACTN</name>
<keyword evidence="2" id="KW-1185">Reference proteome</keyword>
<organism evidence="1 2">
    <name type="scientific">Streptomyces graminofaciens</name>
    <dbReference type="NCBI Taxonomy" id="68212"/>
    <lineage>
        <taxon>Bacteria</taxon>
        <taxon>Bacillati</taxon>
        <taxon>Actinomycetota</taxon>
        <taxon>Actinomycetes</taxon>
        <taxon>Kitasatosporales</taxon>
        <taxon>Streptomycetaceae</taxon>
        <taxon>Streptomyces</taxon>
    </lineage>
</organism>
<reference evidence="1 2" key="2">
    <citation type="journal article" date="2023" name="ChemBioChem">
        <title>Acyltransferase Domain Exchange between Two Independent Type I Polyketide Synthases in the Same Producer Strain of Macrolide Antibiotics.</title>
        <authorList>
            <person name="Kudo F."/>
            <person name="Kishikawa K."/>
            <person name="Tsuboi K."/>
            <person name="Kido T."/>
            <person name="Usui T."/>
            <person name="Hashimoto J."/>
            <person name="Shin-Ya K."/>
            <person name="Miyanaga A."/>
            <person name="Eguchi T."/>
        </authorList>
    </citation>
    <scope>NUCLEOTIDE SEQUENCE [LARGE SCALE GENOMIC DNA]</scope>
    <source>
        <strain evidence="1 2">A-8890</strain>
    </source>
</reference>
<evidence type="ECO:0000313" key="1">
    <source>
        <dbReference type="EMBL" id="BBC34269.1"/>
    </source>
</evidence>